<feature type="transmembrane region" description="Helical" evidence="6">
    <location>
        <begin position="73"/>
        <end position="93"/>
    </location>
</feature>
<comment type="subcellular location">
    <subcellularLocation>
        <location evidence="1">Membrane</location>
        <topology evidence="1">Multi-pass membrane protein</topology>
    </subcellularLocation>
</comment>
<keyword evidence="3 6" id="KW-0812">Transmembrane</keyword>
<feature type="transmembrane region" description="Helical" evidence="6">
    <location>
        <begin position="36"/>
        <end position="61"/>
    </location>
</feature>
<evidence type="ECO:0000313" key="8">
    <source>
        <dbReference type="EMBL" id="NBE09642.1"/>
    </source>
</evidence>
<evidence type="ECO:0000256" key="5">
    <source>
        <dbReference type="ARBA" id="ARBA00023136"/>
    </source>
</evidence>
<keyword evidence="4 6" id="KW-1133">Transmembrane helix</keyword>
<dbReference type="Pfam" id="PF00892">
    <property type="entry name" value="EamA"/>
    <property type="match status" value="1"/>
</dbReference>
<feature type="transmembrane region" description="Helical" evidence="6">
    <location>
        <begin position="264"/>
        <end position="282"/>
    </location>
</feature>
<comment type="similarity">
    <text evidence="2">Belongs to the drug/metabolite transporter (DMT) superfamily. 10 TMS drug/metabolite exporter (DME) (TC 2.A.7.3) family.</text>
</comment>
<evidence type="ECO:0000256" key="4">
    <source>
        <dbReference type="ARBA" id="ARBA00022989"/>
    </source>
</evidence>
<protein>
    <submittedName>
        <fullName evidence="8">EamA family transporter</fullName>
    </submittedName>
</protein>
<feature type="transmembrane region" description="Helical" evidence="6">
    <location>
        <begin position="179"/>
        <end position="198"/>
    </location>
</feature>
<evidence type="ECO:0000256" key="2">
    <source>
        <dbReference type="ARBA" id="ARBA00009853"/>
    </source>
</evidence>
<accession>A0ABW9YB21</accession>
<evidence type="ECO:0000256" key="6">
    <source>
        <dbReference type="SAM" id="Phobius"/>
    </source>
</evidence>
<comment type="caution">
    <text evidence="8">The sequence shown here is derived from an EMBL/GenBank/DDBJ whole genome shotgun (WGS) entry which is preliminary data.</text>
</comment>
<gene>
    <name evidence="8" type="ORF">GU920_19040</name>
</gene>
<evidence type="ECO:0000256" key="3">
    <source>
        <dbReference type="ARBA" id="ARBA00022692"/>
    </source>
</evidence>
<dbReference type="SUPFAM" id="SSF103481">
    <property type="entry name" value="Multidrug resistance efflux transporter EmrE"/>
    <property type="match status" value="2"/>
</dbReference>
<proteinExistence type="inferred from homology"/>
<dbReference type="EMBL" id="JAAATW010000009">
    <property type="protein sequence ID" value="NBE09642.1"/>
    <property type="molecule type" value="Genomic_DNA"/>
</dbReference>
<reference evidence="9" key="1">
    <citation type="submission" date="2020-01" db="EMBL/GenBank/DDBJ databases">
        <title>Sphingomonas sp. strain CSW-10.</title>
        <authorList>
            <person name="Chen W.-M."/>
        </authorList>
    </citation>
    <scope>NUCLEOTIDE SEQUENCE [LARGE SCALE GENOMIC DNA]</scope>
    <source>
        <strain evidence="9">CCP-1</strain>
    </source>
</reference>
<dbReference type="Proteomes" id="UP001517376">
    <property type="component" value="Unassembled WGS sequence"/>
</dbReference>
<evidence type="ECO:0000256" key="1">
    <source>
        <dbReference type="ARBA" id="ARBA00004141"/>
    </source>
</evidence>
<feature type="transmembrane region" description="Helical" evidence="6">
    <location>
        <begin position="150"/>
        <end position="167"/>
    </location>
</feature>
<feature type="transmembrane region" description="Helical" evidence="6">
    <location>
        <begin position="12"/>
        <end position="30"/>
    </location>
</feature>
<feature type="transmembrane region" description="Helical" evidence="6">
    <location>
        <begin position="242"/>
        <end position="258"/>
    </location>
</feature>
<evidence type="ECO:0000259" key="7">
    <source>
        <dbReference type="Pfam" id="PF00892"/>
    </source>
</evidence>
<dbReference type="PANTHER" id="PTHR22911:SF6">
    <property type="entry name" value="SOLUTE CARRIER FAMILY 35 MEMBER G1"/>
    <property type="match status" value="1"/>
</dbReference>
<dbReference type="InterPro" id="IPR037185">
    <property type="entry name" value="EmrE-like"/>
</dbReference>
<evidence type="ECO:0000313" key="9">
    <source>
        <dbReference type="Proteomes" id="UP001517376"/>
    </source>
</evidence>
<feature type="transmembrane region" description="Helical" evidence="6">
    <location>
        <begin position="99"/>
        <end position="118"/>
    </location>
</feature>
<feature type="transmembrane region" description="Helical" evidence="6">
    <location>
        <begin position="210"/>
        <end position="230"/>
    </location>
</feature>
<keyword evidence="9" id="KW-1185">Reference proteome</keyword>
<name>A0ABW9YB21_9RHOB</name>
<feature type="transmembrane region" description="Helical" evidence="6">
    <location>
        <begin position="127"/>
        <end position="144"/>
    </location>
</feature>
<sequence>MPISDNLRGAIYMMVAMAAFTVNDSMMKAATQTLPLWQAIAMRGLLTLGPLVLIGMAMGGLRLAMPRRDRGIVAIRSVAEVASTLLFLAALVHMPLANLSAILQSLPLAVALAAWAVFGDPIGWRRITAIVVGFAGVLIIIRPGPDGFDIWSLMGLASVGFVVVRDLSTRQLSRAVPSATVAVLASTAVTVTALVLSLPAGWQAVSLREGLLIAGAAAALVVGYNFVVMVMRVGDIGFIAPFRYTALLWAIFLGWLVFGTLPDGLTLVGAALVVGSGIFTLWRERKVKAAQGA</sequence>
<dbReference type="PANTHER" id="PTHR22911">
    <property type="entry name" value="ACYL-MALONYL CONDENSING ENZYME-RELATED"/>
    <property type="match status" value="1"/>
</dbReference>
<dbReference type="RefSeq" id="WP_161768693.1">
    <property type="nucleotide sequence ID" value="NZ_JAAATW010000009.1"/>
</dbReference>
<dbReference type="InterPro" id="IPR000620">
    <property type="entry name" value="EamA_dom"/>
</dbReference>
<feature type="domain" description="EamA" evidence="7">
    <location>
        <begin position="8"/>
        <end position="141"/>
    </location>
</feature>
<organism evidence="8 9">
    <name type="scientific">Paragemmobacter ruber</name>
    <dbReference type="NCBI Taxonomy" id="1985673"/>
    <lineage>
        <taxon>Bacteria</taxon>
        <taxon>Pseudomonadati</taxon>
        <taxon>Pseudomonadota</taxon>
        <taxon>Alphaproteobacteria</taxon>
        <taxon>Rhodobacterales</taxon>
        <taxon>Paracoccaceae</taxon>
        <taxon>Paragemmobacter</taxon>
    </lineage>
</organism>
<keyword evidence="5 6" id="KW-0472">Membrane</keyword>